<proteinExistence type="predicted"/>
<dbReference type="Proteomes" id="UP001142055">
    <property type="component" value="Chromosome 4"/>
</dbReference>
<feature type="chain" id="PRO_5040492904" evidence="2">
    <location>
        <begin position="23"/>
        <end position="299"/>
    </location>
</feature>
<dbReference type="AlphaFoldDB" id="A0A9Q0M0Z6"/>
<keyword evidence="1" id="KW-1133">Transmembrane helix</keyword>
<feature type="transmembrane region" description="Helical" evidence="1">
    <location>
        <begin position="110"/>
        <end position="134"/>
    </location>
</feature>
<keyword evidence="1" id="KW-0472">Membrane</keyword>
<evidence type="ECO:0000313" key="4">
    <source>
        <dbReference type="Proteomes" id="UP001142055"/>
    </source>
</evidence>
<feature type="transmembrane region" description="Helical" evidence="1">
    <location>
        <begin position="267"/>
        <end position="288"/>
    </location>
</feature>
<dbReference type="OMA" id="HMIEWRN"/>
<evidence type="ECO:0000256" key="1">
    <source>
        <dbReference type="SAM" id="Phobius"/>
    </source>
</evidence>
<feature type="signal peptide" evidence="2">
    <location>
        <begin position="1"/>
        <end position="22"/>
    </location>
</feature>
<name>A0A9Q0M0Z6_BLOTA</name>
<organism evidence="3 4">
    <name type="scientific">Blomia tropicalis</name>
    <name type="common">Mite</name>
    <dbReference type="NCBI Taxonomy" id="40697"/>
    <lineage>
        <taxon>Eukaryota</taxon>
        <taxon>Metazoa</taxon>
        <taxon>Ecdysozoa</taxon>
        <taxon>Arthropoda</taxon>
        <taxon>Chelicerata</taxon>
        <taxon>Arachnida</taxon>
        <taxon>Acari</taxon>
        <taxon>Acariformes</taxon>
        <taxon>Sarcoptiformes</taxon>
        <taxon>Astigmata</taxon>
        <taxon>Glycyphagoidea</taxon>
        <taxon>Echimyopodidae</taxon>
        <taxon>Blomia</taxon>
    </lineage>
</organism>
<evidence type="ECO:0000313" key="3">
    <source>
        <dbReference type="EMBL" id="KAJ6215922.1"/>
    </source>
</evidence>
<accession>A0A9Q0M0Z6</accession>
<dbReference type="EMBL" id="JAPWDV010000004">
    <property type="protein sequence ID" value="KAJ6215922.1"/>
    <property type="molecule type" value="Genomic_DNA"/>
</dbReference>
<protein>
    <submittedName>
        <fullName evidence="3">Uncharacterized protein</fullName>
    </submittedName>
</protein>
<comment type="caution">
    <text evidence="3">The sequence shown here is derived from an EMBL/GenBank/DDBJ whole genome shotgun (WGS) entry which is preliminary data.</text>
</comment>
<keyword evidence="1" id="KW-0812">Transmembrane</keyword>
<keyword evidence="4" id="KW-1185">Reference proteome</keyword>
<evidence type="ECO:0000256" key="2">
    <source>
        <dbReference type="SAM" id="SignalP"/>
    </source>
</evidence>
<feature type="transmembrane region" description="Helical" evidence="1">
    <location>
        <begin position="80"/>
        <end position="98"/>
    </location>
</feature>
<reference evidence="3" key="1">
    <citation type="submission" date="2022-12" db="EMBL/GenBank/DDBJ databases">
        <title>Genome assemblies of Blomia tropicalis.</title>
        <authorList>
            <person name="Cui Y."/>
        </authorList>
    </citation>
    <scope>NUCLEOTIDE SEQUENCE</scope>
    <source>
        <tissue evidence="3">Adult mites</tissue>
    </source>
</reference>
<gene>
    <name evidence="3" type="ORF">RDWZM_010422</name>
</gene>
<sequence length="299" mass="35588">MFVHSFLLTLSLVLIYTKQNACTSPMLPRDYLYEWVEERGPRQRRYGTVLTEQTFHENNRSDIAEELVEYVKHYYDLIEYLHYCLMAWCLAFVTLGWCNIIPTNEDRKVLTIVTTIFIMGSMAMFAFFTAYLTFHRPCREGSATKSGFTIFLDYANLFFGECYRFLLYLRSYVVEVVVSYQQKWNLGNRTLIHNGTTELNDYDQEIIFETNLTSQIHFKRIIQVNRPKPIISTTNWPTEKVYKLEFRPRRDKRPVNVYEDNDDTMTFVTSVDAAVGFILLCSNFLFFFDSRQHMIEWRN</sequence>
<keyword evidence="2" id="KW-0732">Signal</keyword>